<gene>
    <name evidence="3" type="ORF">g.88178</name>
</gene>
<feature type="transmembrane region" description="Helical" evidence="2">
    <location>
        <begin position="527"/>
        <end position="549"/>
    </location>
</feature>
<feature type="compositionally biased region" description="Basic and acidic residues" evidence="1">
    <location>
        <begin position="236"/>
        <end position="254"/>
    </location>
</feature>
<protein>
    <submittedName>
        <fullName evidence="3">Uncharacterized protein</fullName>
    </submittedName>
</protein>
<feature type="non-terminal residue" evidence="3">
    <location>
        <position position="1"/>
    </location>
</feature>
<keyword evidence="2" id="KW-1133">Transmembrane helix</keyword>
<feature type="region of interest" description="Disordered" evidence="1">
    <location>
        <begin position="195"/>
        <end position="307"/>
    </location>
</feature>
<feature type="region of interest" description="Disordered" evidence="1">
    <location>
        <begin position="330"/>
        <end position="349"/>
    </location>
</feature>
<dbReference type="EMBL" id="GDJX01014062">
    <property type="protein sequence ID" value="JAT53874.1"/>
    <property type="molecule type" value="Transcribed_RNA"/>
</dbReference>
<feature type="region of interest" description="Disordered" evidence="1">
    <location>
        <begin position="557"/>
        <end position="577"/>
    </location>
</feature>
<keyword evidence="2" id="KW-0812">Transmembrane</keyword>
<feature type="region of interest" description="Disordered" evidence="1">
    <location>
        <begin position="36"/>
        <end position="177"/>
    </location>
</feature>
<feature type="compositionally biased region" description="Polar residues" evidence="1">
    <location>
        <begin position="95"/>
        <end position="106"/>
    </location>
</feature>
<feature type="compositionally biased region" description="Polar residues" evidence="1">
    <location>
        <begin position="125"/>
        <end position="135"/>
    </location>
</feature>
<keyword evidence="2" id="KW-0472">Membrane</keyword>
<feature type="compositionally biased region" description="Polar residues" evidence="1">
    <location>
        <begin position="202"/>
        <end position="212"/>
    </location>
</feature>
<reference evidence="3" key="1">
    <citation type="submission" date="2015-07" db="EMBL/GenBank/DDBJ databases">
        <title>Transcriptome Assembly of Anthurium amnicola.</title>
        <authorList>
            <person name="Suzuki J."/>
        </authorList>
    </citation>
    <scope>NUCLEOTIDE SEQUENCE</scope>
</reference>
<proteinExistence type="predicted"/>
<name>A0A1D1YGW6_9ARAE</name>
<accession>A0A1D1YGW6</accession>
<dbReference type="PANTHER" id="PTHR35490:SF3">
    <property type="entry name" value="(WILD MALAYSIAN BANANA) HYPOTHETICAL PROTEIN"/>
    <property type="match status" value="1"/>
</dbReference>
<feature type="compositionally biased region" description="Basic and acidic residues" evidence="1">
    <location>
        <begin position="279"/>
        <end position="299"/>
    </location>
</feature>
<feature type="region of interest" description="Disordered" evidence="1">
    <location>
        <begin position="1"/>
        <end position="23"/>
    </location>
</feature>
<evidence type="ECO:0000313" key="3">
    <source>
        <dbReference type="EMBL" id="JAT53874.1"/>
    </source>
</evidence>
<dbReference type="AlphaFoldDB" id="A0A1D1YGW6"/>
<evidence type="ECO:0000256" key="1">
    <source>
        <dbReference type="SAM" id="MobiDB-lite"/>
    </source>
</evidence>
<organism evidence="3">
    <name type="scientific">Anthurium amnicola</name>
    <dbReference type="NCBI Taxonomy" id="1678845"/>
    <lineage>
        <taxon>Eukaryota</taxon>
        <taxon>Viridiplantae</taxon>
        <taxon>Streptophyta</taxon>
        <taxon>Embryophyta</taxon>
        <taxon>Tracheophyta</taxon>
        <taxon>Spermatophyta</taxon>
        <taxon>Magnoliopsida</taxon>
        <taxon>Liliopsida</taxon>
        <taxon>Araceae</taxon>
        <taxon>Pothoideae</taxon>
        <taxon>Potheae</taxon>
        <taxon>Anthurium</taxon>
    </lineage>
</organism>
<dbReference type="PANTHER" id="PTHR35490">
    <property type="entry name" value="BACTERIOPHAGE N4 ADSORPTION B PROTEIN"/>
    <property type="match status" value="1"/>
</dbReference>
<sequence>TSSTSYTSDRPQSKSGGGISANTLCSWELPSRRQCETMPTATAIASGTLLDPGSPSASASHQNPGRHGASVRSDPCNSPAGSPVKDHSRPPSASGIDSTSSPSSLSARHHGPHGAGREQHPVFISTHQRPASTATPGAENNGRRNGIEGVSTSRGGGGRPDRAPAAGARARLPTKGYYISPKLYATPETTRITPAGSAYAASPTSDLSTSPYVVNRKRRDISRPSPPPLRPSASDNGKDAEHNAKMKPPPRDHNSGPVAGKMASGTGGGCVDVPEEVVDGERSGKMGEDKKALDTKSNDDALDENTLPDADMRNHEEVDYSHPRQLMAAETVSDTEDGSSSCRTNSGMYHTPLANQSDFYDASEDFFSDGSVSRSSSFSRATIEADLRSIRLNLFEEIERRKKAEEILDHMQNMFQRITRQLSLVGSSFPPIQPGVNMQYDVDSAAQLCQEVVVTRFVSEALESGLAQAETEAAAEVIIEAKNHEISRFKDRLQYYEAMNQEMSQRNQEAIELARRQRLRRKVRRRWIWGCIGLSIMVGTSLMVSSYLMHDGKNPSFDSSEYQDHSSETAVSEGHPT</sequence>
<feature type="compositionally biased region" description="Polar residues" evidence="1">
    <location>
        <begin position="338"/>
        <end position="349"/>
    </location>
</feature>
<evidence type="ECO:0000256" key="2">
    <source>
        <dbReference type="SAM" id="Phobius"/>
    </source>
</evidence>